<dbReference type="InterPro" id="IPR023214">
    <property type="entry name" value="HAD_sf"/>
</dbReference>
<keyword evidence="1" id="KW-0479">Metal-binding</keyword>
<evidence type="ECO:0000313" key="4">
    <source>
        <dbReference type="EMBL" id="MCX2972129.1"/>
    </source>
</evidence>
<dbReference type="NCBIfam" id="TIGR01486">
    <property type="entry name" value="HAD-SF-IIB-MPGP"/>
    <property type="match status" value="1"/>
</dbReference>
<dbReference type="InterPro" id="IPR006381">
    <property type="entry name" value="HAD-SF-IIB-MPGP"/>
</dbReference>
<protein>
    <submittedName>
        <fullName evidence="4">HAD-IIB family hydrolase</fullName>
    </submittedName>
</protein>
<dbReference type="GO" id="GO:0016787">
    <property type="term" value="F:hydrolase activity"/>
    <property type="evidence" value="ECO:0007669"/>
    <property type="project" value="UniProtKB-KW"/>
</dbReference>
<gene>
    <name evidence="4" type="ORF">EYC87_00835</name>
</gene>
<dbReference type="InterPro" id="IPR006379">
    <property type="entry name" value="HAD-SF_hydro_IIB"/>
</dbReference>
<evidence type="ECO:0000256" key="2">
    <source>
        <dbReference type="ARBA" id="ARBA00022801"/>
    </source>
</evidence>
<keyword evidence="2 4" id="KW-0378">Hydrolase</keyword>
<evidence type="ECO:0000313" key="5">
    <source>
        <dbReference type="Proteomes" id="UP001143307"/>
    </source>
</evidence>
<name>A0ABT3SQ67_9GAMM</name>
<dbReference type="SFLD" id="SFLDG01140">
    <property type="entry name" value="C2.B:_Phosphomannomutase_and_P"/>
    <property type="match status" value="1"/>
</dbReference>
<dbReference type="PANTHER" id="PTHR10000">
    <property type="entry name" value="PHOSPHOSERINE PHOSPHATASE"/>
    <property type="match status" value="1"/>
</dbReference>
<dbReference type="Gene3D" id="3.40.50.1000">
    <property type="entry name" value="HAD superfamily/HAD-like"/>
    <property type="match status" value="1"/>
</dbReference>
<reference evidence="4" key="1">
    <citation type="submission" date="2019-02" db="EMBL/GenBank/DDBJ databases">
        <authorList>
            <person name="Li S.-H."/>
        </authorList>
    </citation>
    <scope>NUCLEOTIDE SEQUENCE</scope>
    <source>
        <strain evidence="4">IMCC8485</strain>
    </source>
</reference>
<dbReference type="SFLD" id="SFLDG01142">
    <property type="entry name" value="C2.B.2:_Mannosyl-3-phosphoglyc"/>
    <property type="match status" value="1"/>
</dbReference>
<dbReference type="SFLD" id="SFLDS00003">
    <property type="entry name" value="Haloacid_Dehalogenase"/>
    <property type="match status" value="1"/>
</dbReference>
<dbReference type="NCBIfam" id="TIGR01484">
    <property type="entry name" value="HAD-SF-IIB"/>
    <property type="match status" value="1"/>
</dbReference>
<dbReference type="Pfam" id="PF08282">
    <property type="entry name" value="Hydrolase_3"/>
    <property type="match status" value="1"/>
</dbReference>
<keyword evidence="3" id="KW-0460">Magnesium</keyword>
<dbReference type="Gene3D" id="3.30.980.20">
    <property type="entry name" value="Putative mannosyl-3-phosphoglycerate phosphatase, domain 2"/>
    <property type="match status" value="1"/>
</dbReference>
<sequence>MSHNKPRIVFTDLDGSLLDHHDYSFNEAKPVLDDLCQQDIPVIPTSSKTRSEIEALRQQLESQDPFIVENGAAVFIPENYFASAPVGTVCREGYWIKEFSSLRGHWLTLLAALESRFGGEFDSFYRLGPEVIASMTGLSLTAAKRANERDYSEPVQWLGSDPRKAEFISALRAQGANPLQGGRFLTVAGDCDKARALIWLRTVYEQALGTVQDIAIGDSGNDVAMLETSRCALVIKSPVHDFPRLERQANVSYSTGFGPAGWAEGVQQWLESTSAAKPLN</sequence>
<evidence type="ECO:0000256" key="3">
    <source>
        <dbReference type="ARBA" id="ARBA00022842"/>
    </source>
</evidence>
<dbReference type="SUPFAM" id="SSF56784">
    <property type="entry name" value="HAD-like"/>
    <property type="match status" value="1"/>
</dbReference>
<organism evidence="4 5">
    <name type="scientific">Candidatus Seongchinamella marina</name>
    <dbReference type="NCBI Taxonomy" id="2518990"/>
    <lineage>
        <taxon>Bacteria</taxon>
        <taxon>Pseudomonadati</taxon>
        <taxon>Pseudomonadota</taxon>
        <taxon>Gammaproteobacteria</taxon>
        <taxon>Cellvibrionales</taxon>
        <taxon>Halieaceae</taxon>
        <taxon>Seongchinamella</taxon>
    </lineage>
</organism>
<dbReference type="RefSeq" id="WP_279251189.1">
    <property type="nucleotide sequence ID" value="NZ_SHNP01000001.1"/>
</dbReference>
<evidence type="ECO:0000256" key="1">
    <source>
        <dbReference type="ARBA" id="ARBA00022723"/>
    </source>
</evidence>
<dbReference type="EMBL" id="SHNP01000001">
    <property type="protein sequence ID" value="MCX2972129.1"/>
    <property type="molecule type" value="Genomic_DNA"/>
</dbReference>
<dbReference type="PANTHER" id="PTHR10000:SF8">
    <property type="entry name" value="HAD SUPERFAMILY HYDROLASE-LIKE, TYPE 3"/>
    <property type="match status" value="1"/>
</dbReference>
<accession>A0ABT3SQ67</accession>
<dbReference type="InterPro" id="IPR036412">
    <property type="entry name" value="HAD-like_sf"/>
</dbReference>
<proteinExistence type="predicted"/>
<dbReference type="Proteomes" id="UP001143307">
    <property type="component" value="Unassembled WGS sequence"/>
</dbReference>
<comment type="caution">
    <text evidence="4">The sequence shown here is derived from an EMBL/GenBank/DDBJ whole genome shotgun (WGS) entry which is preliminary data.</text>
</comment>
<keyword evidence="5" id="KW-1185">Reference proteome</keyword>